<dbReference type="PROSITE" id="PS51186">
    <property type="entry name" value="GNAT"/>
    <property type="match status" value="1"/>
</dbReference>
<dbReference type="Pfam" id="PF00583">
    <property type="entry name" value="Acetyltransf_1"/>
    <property type="match status" value="1"/>
</dbReference>
<keyword evidence="2" id="KW-0012">Acyltransferase</keyword>
<evidence type="ECO:0000313" key="5">
    <source>
        <dbReference type="Proteomes" id="UP000614996"/>
    </source>
</evidence>
<accession>A0A8J4EMQ3</accession>
<evidence type="ECO:0000313" key="4">
    <source>
        <dbReference type="EMBL" id="GIL29440.1"/>
    </source>
</evidence>
<protein>
    <submittedName>
        <fullName evidence="4">GCN5 family N-acetyltransferase</fullName>
    </submittedName>
</protein>
<dbReference type="RefSeq" id="WP_207127122.1">
    <property type="nucleotide sequence ID" value="NZ_BOPO01000092.1"/>
</dbReference>
<dbReference type="EMBL" id="BOPO01000092">
    <property type="protein sequence ID" value="GIL29440.1"/>
    <property type="molecule type" value="Genomic_DNA"/>
</dbReference>
<keyword evidence="1" id="KW-0808">Transferase</keyword>
<gene>
    <name evidence="4" type="ORF">NUM_46940</name>
</gene>
<proteinExistence type="predicted"/>
<dbReference type="GO" id="GO:0016747">
    <property type="term" value="F:acyltransferase activity, transferring groups other than amino-acyl groups"/>
    <property type="evidence" value="ECO:0007669"/>
    <property type="project" value="InterPro"/>
</dbReference>
<keyword evidence="5" id="KW-1185">Reference proteome</keyword>
<dbReference type="Proteomes" id="UP000614996">
    <property type="component" value="Unassembled WGS sequence"/>
</dbReference>
<dbReference type="InterPro" id="IPR000182">
    <property type="entry name" value="GNAT_dom"/>
</dbReference>
<dbReference type="AlphaFoldDB" id="A0A8J4EMQ3"/>
<dbReference type="PANTHER" id="PTHR43800">
    <property type="entry name" value="PEPTIDYL-LYSINE N-ACETYLTRANSFERASE YJAB"/>
    <property type="match status" value="1"/>
</dbReference>
<evidence type="ECO:0000259" key="3">
    <source>
        <dbReference type="PROSITE" id="PS51186"/>
    </source>
</evidence>
<dbReference type="SUPFAM" id="SSF55729">
    <property type="entry name" value="Acyl-CoA N-acyltransferases (Nat)"/>
    <property type="match status" value="1"/>
</dbReference>
<organism evidence="4 5">
    <name type="scientific">Actinocatenispora comari</name>
    <dbReference type="NCBI Taxonomy" id="2807577"/>
    <lineage>
        <taxon>Bacteria</taxon>
        <taxon>Bacillati</taxon>
        <taxon>Actinomycetota</taxon>
        <taxon>Actinomycetes</taxon>
        <taxon>Micromonosporales</taxon>
        <taxon>Micromonosporaceae</taxon>
        <taxon>Actinocatenispora</taxon>
    </lineage>
</organism>
<dbReference type="InterPro" id="IPR016181">
    <property type="entry name" value="Acyl_CoA_acyltransferase"/>
</dbReference>
<reference evidence="5" key="1">
    <citation type="journal article" date="2021" name="Int. J. Syst. Evol. Microbiol.">
        <title>Actinocatenispora comari sp. nov., an endophytic actinomycete isolated from aerial parts of Comarum salesowianum.</title>
        <authorList>
            <person name="Oyunbileg N."/>
            <person name="Iizaka Y."/>
            <person name="Hamada M."/>
            <person name="Davaapurev B.O."/>
            <person name="Fukumoto A."/>
            <person name="Tsetseg B."/>
            <person name="Kato F."/>
            <person name="Tamura T."/>
            <person name="Batkhuu J."/>
            <person name="Anzai Y."/>
        </authorList>
    </citation>
    <scope>NUCLEOTIDE SEQUENCE [LARGE SCALE GENOMIC DNA]</scope>
    <source>
        <strain evidence="5">NUM-2625</strain>
    </source>
</reference>
<evidence type="ECO:0000256" key="1">
    <source>
        <dbReference type="ARBA" id="ARBA00022679"/>
    </source>
</evidence>
<dbReference type="PANTHER" id="PTHR43800:SF1">
    <property type="entry name" value="PEPTIDYL-LYSINE N-ACETYLTRANSFERASE YJAB"/>
    <property type="match status" value="1"/>
</dbReference>
<comment type="caution">
    <text evidence="4">The sequence shown here is derived from an EMBL/GenBank/DDBJ whole genome shotgun (WGS) entry which is preliminary data.</text>
</comment>
<name>A0A8J4EMQ3_9ACTN</name>
<evidence type="ECO:0000256" key="2">
    <source>
        <dbReference type="ARBA" id="ARBA00023315"/>
    </source>
</evidence>
<sequence>MLIRPASGDDLPNLQDIERAAGEQFTAIGMPEIAADEPFSIDELERYRAGGYAWVAADPQPVAYLVAEPVDGSLHIEQVSVRPEYARRGLGRQLIDTADAAGFPALTLTTFRDVPWNAAYYRRLCFRDLDRAEETPGLRRIRRTEAEHGLDRWPRLCMRRDNPLAKGPSGR</sequence>
<dbReference type="Gene3D" id="3.40.630.30">
    <property type="match status" value="1"/>
</dbReference>
<feature type="domain" description="N-acetyltransferase" evidence="3">
    <location>
        <begin position="1"/>
        <end position="163"/>
    </location>
</feature>
<dbReference type="CDD" id="cd04301">
    <property type="entry name" value="NAT_SF"/>
    <property type="match status" value="1"/>
</dbReference>